<dbReference type="GO" id="GO:0036503">
    <property type="term" value="P:ERAD pathway"/>
    <property type="evidence" value="ECO:0007669"/>
    <property type="project" value="TreeGrafter"/>
</dbReference>
<dbReference type="Gene3D" id="2.60.120.260">
    <property type="entry name" value="Galactose-binding domain-like"/>
    <property type="match status" value="1"/>
</dbReference>
<evidence type="ECO:0000313" key="2">
    <source>
        <dbReference type="EMBL" id="EYB83201.1"/>
    </source>
</evidence>
<name>A0A016RY31_9BILA</name>
<feature type="domain" description="FBA" evidence="1">
    <location>
        <begin position="108"/>
        <end position="188"/>
    </location>
</feature>
<keyword evidence="3" id="KW-1185">Reference proteome</keyword>
<comment type="caution">
    <text evidence="2">The sequence shown here is derived from an EMBL/GenBank/DDBJ whole genome shotgun (WGS) entry which is preliminary data.</text>
</comment>
<dbReference type="PANTHER" id="PTHR12125">
    <property type="entry name" value="F-BOX ONLY PROTEIN 6-LIKE PROTEIN"/>
    <property type="match status" value="1"/>
</dbReference>
<dbReference type="InterPro" id="IPR001810">
    <property type="entry name" value="F-box_dom"/>
</dbReference>
<proteinExistence type="predicted"/>
<dbReference type="GO" id="GO:0005737">
    <property type="term" value="C:cytoplasm"/>
    <property type="evidence" value="ECO:0007669"/>
    <property type="project" value="UniProtKB-ARBA"/>
</dbReference>
<dbReference type="Proteomes" id="UP000024635">
    <property type="component" value="Unassembled WGS sequence"/>
</dbReference>
<dbReference type="GO" id="GO:0031146">
    <property type="term" value="P:SCF-dependent proteasomal ubiquitin-dependent protein catabolic process"/>
    <property type="evidence" value="ECO:0007669"/>
    <property type="project" value="TreeGrafter"/>
</dbReference>
<dbReference type="PROSITE" id="PS51114">
    <property type="entry name" value="FBA"/>
    <property type="match status" value="1"/>
</dbReference>
<dbReference type="EMBL" id="JARK01001676">
    <property type="protein sequence ID" value="EYB83201.1"/>
    <property type="molecule type" value="Genomic_DNA"/>
</dbReference>
<dbReference type="SUPFAM" id="SSF49785">
    <property type="entry name" value="Galactose-binding domain-like"/>
    <property type="match status" value="1"/>
</dbReference>
<dbReference type="SUPFAM" id="SSF81383">
    <property type="entry name" value="F-box domain"/>
    <property type="match status" value="1"/>
</dbReference>
<dbReference type="InterPro" id="IPR008979">
    <property type="entry name" value="Galactose-bd-like_sf"/>
</dbReference>
<dbReference type="PANTHER" id="PTHR12125:SF5">
    <property type="entry name" value="F-BOX DOMAIN-CONTAINING PROTEIN"/>
    <property type="match status" value="1"/>
</dbReference>
<dbReference type="OrthoDB" id="1107553at2759"/>
<evidence type="ECO:0000259" key="1">
    <source>
        <dbReference type="PROSITE" id="PS51114"/>
    </source>
</evidence>
<dbReference type="InterPro" id="IPR036047">
    <property type="entry name" value="F-box-like_dom_sf"/>
</dbReference>
<dbReference type="InterPro" id="IPR039752">
    <property type="entry name" value="F-box_only"/>
</dbReference>
<organism evidence="2 3">
    <name type="scientific">Ancylostoma ceylanicum</name>
    <dbReference type="NCBI Taxonomy" id="53326"/>
    <lineage>
        <taxon>Eukaryota</taxon>
        <taxon>Metazoa</taxon>
        <taxon>Ecdysozoa</taxon>
        <taxon>Nematoda</taxon>
        <taxon>Chromadorea</taxon>
        <taxon>Rhabditida</taxon>
        <taxon>Rhabditina</taxon>
        <taxon>Rhabditomorpha</taxon>
        <taxon>Strongyloidea</taxon>
        <taxon>Ancylostomatidae</taxon>
        <taxon>Ancylostomatinae</taxon>
        <taxon>Ancylostoma</taxon>
    </lineage>
</organism>
<dbReference type="Pfam" id="PF00646">
    <property type="entry name" value="F-box"/>
    <property type="match status" value="1"/>
</dbReference>
<accession>A0A016RY31</accession>
<dbReference type="GO" id="GO:0006516">
    <property type="term" value="P:glycoprotein catabolic process"/>
    <property type="evidence" value="ECO:0007669"/>
    <property type="project" value="TreeGrafter"/>
</dbReference>
<dbReference type="GO" id="GO:0061630">
    <property type="term" value="F:ubiquitin protein ligase activity"/>
    <property type="evidence" value="ECO:0007669"/>
    <property type="project" value="TreeGrafter"/>
</dbReference>
<dbReference type="STRING" id="53326.A0A016RY31"/>
<evidence type="ECO:0000313" key="3">
    <source>
        <dbReference type="Proteomes" id="UP000024635"/>
    </source>
</evidence>
<dbReference type="InterPro" id="IPR007397">
    <property type="entry name" value="F-box-assoc_dom"/>
</dbReference>
<gene>
    <name evidence="2" type="primary">Acey_s0340.g2982</name>
    <name evidence="2" type="ORF">Y032_0340g2982</name>
</gene>
<reference evidence="3" key="1">
    <citation type="journal article" date="2015" name="Nat. Genet.">
        <title>The genome and transcriptome of the zoonotic hookworm Ancylostoma ceylanicum identify infection-specific gene families.</title>
        <authorList>
            <person name="Schwarz E.M."/>
            <person name="Hu Y."/>
            <person name="Antoshechkin I."/>
            <person name="Miller M.M."/>
            <person name="Sternberg P.W."/>
            <person name="Aroian R.V."/>
        </authorList>
    </citation>
    <scope>NUCLEOTIDE SEQUENCE</scope>
    <source>
        <strain evidence="3">HY135</strain>
    </source>
</reference>
<sequence length="188" mass="21264">MATLIKTITDTLTGASSKANSGIPFLANETIWFEILKRCDGFSLLRVEQTCSFFRTILTTSKFWIEKCEYDGVAIPSLTWRKFLRQELETSHDSGEPSVRNEFDYKRICCRRPFNRNLAVQLSSTSTLKALKKMGMVFRGGGDGIRIEHPPVYCEQTEVPVCFATSYGWCSRYFEIDLAEAGVEASSP</sequence>
<dbReference type="AlphaFoldDB" id="A0A016RY31"/>
<dbReference type="GO" id="GO:0019005">
    <property type="term" value="C:SCF ubiquitin ligase complex"/>
    <property type="evidence" value="ECO:0007669"/>
    <property type="project" value="TreeGrafter"/>
</dbReference>
<protein>
    <recommendedName>
        <fullName evidence="1">FBA domain-containing protein</fullName>
    </recommendedName>
</protein>